<organism evidence="1">
    <name type="scientific">Arundo donax</name>
    <name type="common">Giant reed</name>
    <name type="synonym">Donax arundinaceus</name>
    <dbReference type="NCBI Taxonomy" id="35708"/>
    <lineage>
        <taxon>Eukaryota</taxon>
        <taxon>Viridiplantae</taxon>
        <taxon>Streptophyta</taxon>
        <taxon>Embryophyta</taxon>
        <taxon>Tracheophyta</taxon>
        <taxon>Spermatophyta</taxon>
        <taxon>Magnoliopsida</taxon>
        <taxon>Liliopsida</taxon>
        <taxon>Poales</taxon>
        <taxon>Poaceae</taxon>
        <taxon>PACMAD clade</taxon>
        <taxon>Arundinoideae</taxon>
        <taxon>Arundineae</taxon>
        <taxon>Arundo</taxon>
    </lineage>
</organism>
<dbReference type="EMBL" id="GBRH01200029">
    <property type="protein sequence ID" value="JAD97866.1"/>
    <property type="molecule type" value="Transcribed_RNA"/>
</dbReference>
<reference evidence="1" key="1">
    <citation type="submission" date="2014-09" db="EMBL/GenBank/DDBJ databases">
        <authorList>
            <person name="Magalhaes I.L.F."/>
            <person name="Oliveira U."/>
            <person name="Santos F.R."/>
            <person name="Vidigal T.H.D.A."/>
            <person name="Brescovit A.D."/>
            <person name="Santos A.J."/>
        </authorList>
    </citation>
    <scope>NUCLEOTIDE SEQUENCE</scope>
    <source>
        <tissue evidence="1">Shoot tissue taken approximately 20 cm above the soil surface</tissue>
    </source>
</reference>
<sequence length="82" mass="9330">MTLALEYADTTTSAPVKAREPLGPPVKQTLIPHLNYILVSKYYECYEKIFNSWLISSTTTGICKINSVYMRDVICMSPSKYM</sequence>
<accession>A0A0A9ECR8</accession>
<protein>
    <submittedName>
        <fullName evidence="1">Uncharacterized protein</fullName>
    </submittedName>
</protein>
<evidence type="ECO:0000313" key="1">
    <source>
        <dbReference type="EMBL" id="JAD97866.1"/>
    </source>
</evidence>
<name>A0A0A9ECR8_ARUDO</name>
<dbReference type="AlphaFoldDB" id="A0A0A9ECR8"/>
<proteinExistence type="predicted"/>
<reference evidence="1" key="2">
    <citation type="journal article" date="2015" name="Data Brief">
        <title>Shoot transcriptome of the giant reed, Arundo donax.</title>
        <authorList>
            <person name="Barrero R.A."/>
            <person name="Guerrero F.D."/>
            <person name="Moolhuijzen P."/>
            <person name="Goolsby J.A."/>
            <person name="Tidwell J."/>
            <person name="Bellgard S.E."/>
            <person name="Bellgard M.I."/>
        </authorList>
    </citation>
    <scope>NUCLEOTIDE SEQUENCE</scope>
    <source>
        <tissue evidence="1">Shoot tissue taken approximately 20 cm above the soil surface</tissue>
    </source>
</reference>